<accession>A0A835A715</accession>
<gene>
    <name evidence="1" type="ORF">HU200_062718</name>
</gene>
<dbReference type="EMBL" id="JACEFO010002655">
    <property type="protein sequence ID" value="KAF8652519.1"/>
    <property type="molecule type" value="Genomic_DNA"/>
</dbReference>
<evidence type="ECO:0000313" key="2">
    <source>
        <dbReference type="Proteomes" id="UP000636709"/>
    </source>
</evidence>
<keyword evidence="2" id="KW-1185">Reference proteome</keyword>
<reference evidence="1" key="1">
    <citation type="submission" date="2020-07" db="EMBL/GenBank/DDBJ databases">
        <title>Genome sequence and genetic diversity analysis of an under-domesticated orphan crop, white fonio (Digitaria exilis).</title>
        <authorList>
            <person name="Bennetzen J.L."/>
            <person name="Chen S."/>
            <person name="Ma X."/>
            <person name="Wang X."/>
            <person name="Yssel A.E.J."/>
            <person name="Chaluvadi S.R."/>
            <person name="Johnson M."/>
            <person name="Gangashetty P."/>
            <person name="Hamidou F."/>
            <person name="Sanogo M.D."/>
            <person name="Zwaenepoel A."/>
            <person name="Wallace J."/>
            <person name="Van De Peer Y."/>
            <person name="Van Deynze A."/>
        </authorList>
    </citation>
    <scope>NUCLEOTIDE SEQUENCE</scope>
    <source>
        <tissue evidence="1">Leaves</tissue>
    </source>
</reference>
<dbReference type="AlphaFoldDB" id="A0A835A715"/>
<evidence type="ECO:0000313" key="1">
    <source>
        <dbReference type="EMBL" id="KAF8652519.1"/>
    </source>
</evidence>
<proteinExistence type="predicted"/>
<dbReference type="Proteomes" id="UP000636709">
    <property type="component" value="Unassembled WGS sequence"/>
</dbReference>
<name>A0A835A715_9POAL</name>
<sequence length="103" mass="11164">MQVVRAQAIAARTPPLPSAQVVNKVILQDSSNGTFLKNTGIADCSYSSRSSSDAALRSQLAAEKECSAALHEQMDVVKKDNKRTNFEFLMLKSVADHSKILPS</sequence>
<comment type="caution">
    <text evidence="1">The sequence shown here is derived from an EMBL/GenBank/DDBJ whole genome shotgun (WGS) entry which is preliminary data.</text>
</comment>
<organism evidence="1 2">
    <name type="scientific">Digitaria exilis</name>
    <dbReference type="NCBI Taxonomy" id="1010633"/>
    <lineage>
        <taxon>Eukaryota</taxon>
        <taxon>Viridiplantae</taxon>
        <taxon>Streptophyta</taxon>
        <taxon>Embryophyta</taxon>
        <taxon>Tracheophyta</taxon>
        <taxon>Spermatophyta</taxon>
        <taxon>Magnoliopsida</taxon>
        <taxon>Liliopsida</taxon>
        <taxon>Poales</taxon>
        <taxon>Poaceae</taxon>
        <taxon>PACMAD clade</taxon>
        <taxon>Panicoideae</taxon>
        <taxon>Panicodae</taxon>
        <taxon>Paniceae</taxon>
        <taxon>Anthephorinae</taxon>
        <taxon>Digitaria</taxon>
    </lineage>
</organism>
<protein>
    <submittedName>
        <fullName evidence="1">Uncharacterized protein</fullName>
    </submittedName>
</protein>